<dbReference type="AlphaFoldDB" id="A0A7W4WGB3"/>
<reference evidence="1 2" key="1">
    <citation type="submission" date="2020-08" db="EMBL/GenBank/DDBJ databases">
        <title>Genomic Encyclopedia of Type Strains, Phase III (KMG-III): the genomes of soil and plant-associated and newly described type strains.</title>
        <authorList>
            <person name="Whitman W."/>
        </authorList>
    </citation>
    <scope>NUCLEOTIDE SEQUENCE [LARGE SCALE GENOMIC DNA]</scope>
    <source>
        <strain evidence="1 2">CECT 8799</strain>
    </source>
</reference>
<comment type="caution">
    <text evidence="1">The sequence shown here is derived from an EMBL/GenBank/DDBJ whole genome shotgun (WGS) entry which is preliminary data.</text>
</comment>
<dbReference type="Proteomes" id="UP000535937">
    <property type="component" value="Unassembled WGS sequence"/>
</dbReference>
<evidence type="ECO:0000313" key="2">
    <source>
        <dbReference type="Proteomes" id="UP000535937"/>
    </source>
</evidence>
<protein>
    <submittedName>
        <fullName evidence="1">Uncharacterized protein</fullName>
    </submittedName>
</protein>
<keyword evidence="2" id="KW-1185">Reference proteome</keyword>
<gene>
    <name evidence="1" type="ORF">FHS09_004011</name>
</gene>
<proteinExistence type="predicted"/>
<dbReference type="EMBL" id="JACHWZ010000025">
    <property type="protein sequence ID" value="MBB3063158.1"/>
    <property type="molecule type" value="Genomic_DNA"/>
</dbReference>
<evidence type="ECO:0000313" key="1">
    <source>
        <dbReference type="EMBL" id="MBB3063158.1"/>
    </source>
</evidence>
<accession>A0A7W4WGB3</accession>
<organism evidence="1 2">
    <name type="scientific">Microbulbifer rhizosphaerae</name>
    <dbReference type="NCBI Taxonomy" id="1562603"/>
    <lineage>
        <taxon>Bacteria</taxon>
        <taxon>Pseudomonadati</taxon>
        <taxon>Pseudomonadota</taxon>
        <taxon>Gammaproteobacteria</taxon>
        <taxon>Cellvibrionales</taxon>
        <taxon>Microbulbiferaceae</taxon>
        <taxon>Microbulbifer</taxon>
    </lineage>
</organism>
<name>A0A7W4WGB3_9GAMM</name>
<sequence length="35" mass="3741">MIYSDAVERESVAGGEFAGYSYYGGTLTAEIKASF</sequence>